<name>A0A974BMP3_SEDHY</name>
<dbReference type="SUPFAM" id="SSF53187">
    <property type="entry name" value="Zn-dependent exopeptidases"/>
    <property type="match status" value="1"/>
</dbReference>
<evidence type="ECO:0000313" key="4">
    <source>
        <dbReference type="EMBL" id="NYB76069.1"/>
    </source>
</evidence>
<evidence type="ECO:0000256" key="2">
    <source>
        <dbReference type="PIRSR" id="PIRSR005962-1"/>
    </source>
</evidence>
<proteinExistence type="predicted"/>
<dbReference type="InterPro" id="IPR017439">
    <property type="entry name" value="Amidohydrolase"/>
</dbReference>
<dbReference type="GO" id="GO:0019877">
    <property type="term" value="P:diaminopimelate biosynthetic process"/>
    <property type="evidence" value="ECO:0007669"/>
    <property type="project" value="UniProtKB-ARBA"/>
</dbReference>
<feature type="binding site" evidence="2">
    <location>
        <position position="135"/>
    </location>
    <ligand>
        <name>Mn(2+)</name>
        <dbReference type="ChEBI" id="CHEBI:29035"/>
        <label>2</label>
    </ligand>
</feature>
<feature type="binding site" evidence="2">
    <location>
        <position position="101"/>
    </location>
    <ligand>
        <name>Mn(2+)</name>
        <dbReference type="ChEBI" id="CHEBI:29035"/>
        <label>2</label>
    </ligand>
</feature>
<feature type="binding site" evidence="2">
    <location>
        <position position="161"/>
    </location>
    <ligand>
        <name>Mn(2+)</name>
        <dbReference type="ChEBI" id="CHEBI:29035"/>
        <label>2</label>
    </ligand>
</feature>
<dbReference type="InterPro" id="IPR002933">
    <property type="entry name" value="Peptidase_M20"/>
</dbReference>
<comment type="cofactor">
    <cofactor evidence="2">
        <name>Mn(2+)</name>
        <dbReference type="ChEBI" id="CHEBI:29035"/>
    </cofactor>
    <text evidence="2">The Mn(2+) ion enhances activity.</text>
</comment>
<keyword evidence="2" id="KW-0479">Metal-binding</keyword>
<feature type="domain" description="Peptidase M20 dimerisation" evidence="3">
    <location>
        <begin position="186"/>
        <end position="281"/>
    </location>
</feature>
<dbReference type="Pfam" id="PF01546">
    <property type="entry name" value="Peptidase_M20"/>
    <property type="match status" value="1"/>
</dbReference>
<dbReference type="RefSeq" id="WP_179239788.1">
    <property type="nucleotide sequence ID" value="NZ_JACBNQ010000040.1"/>
</dbReference>
<dbReference type="Gene3D" id="3.40.630.10">
    <property type="entry name" value="Zn peptidases"/>
    <property type="match status" value="1"/>
</dbReference>
<dbReference type="GO" id="GO:0050118">
    <property type="term" value="F:N-acetyldiaminopimelate deacetylase activity"/>
    <property type="evidence" value="ECO:0007669"/>
    <property type="project" value="UniProtKB-ARBA"/>
</dbReference>
<comment type="caution">
    <text evidence="4">The sequence shown here is derived from an EMBL/GenBank/DDBJ whole genome shotgun (WGS) entry which is preliminary data.</text>
</comment>
<dbReference type="CDD" id="cd03886">
    <property type="entry name" value="M20_Acy1"/>
    <property type="match status" value="1"/>
</dbReference>
<dbReference type="GO" id="GO:0046872">
    <property type="term" value="F:metal ion binding"/>
    <property type="evidence" value="ECO:0007669"/>
    <property type="project" value="UniProtKB-KW"/>
</dbReference>
<accession>A0A974BMP3</accession>
<protein>
    <submittedName>
        <fullName evidence="4">Amidohydrolase</fullName>
    </submittedName>
</protein>
<keyword evidence="5" id="KW-1185">Reference proteome</keyword>
<evidence type="ECO:0000313" key="5">
    <source>
        <dbReference type="Proteomes" id="UP000611629"/>
    </source>
</evidence>
<evidence type="ECO:0000256" key="1">
    <source>
        <dbReference type="ARBA" id="ARBA00022801"/>
    </source>
</evidence>
<dbReference type="Proteomes" id="UP000611629">
    <property type="component" value="Unassembled WGS sequence"/>
</dbReference>
<feature type="binding site" evidence="2">
    <location>
        <position position="99"/>
    </location>
    <ligand>
        <name>Mn(2+)</name>
        <dbReference type="ChEBI" id="CHEBI:29035"/>
        <label>2</label>
    </ligand>
</feature>
<dbReference type="SUPFAM" id="SSF55031">
    <property type="entry name" value="Bacterial exopeptidase dimerisation domain"/>
    <property type="match status" value="1"/>
</dbReference>
<organism evidence="4 5">
    <name type="scientific">Sedimentibacter hydroxybenzoicus DSM 7310</name>
    <dbReference type="NCBI Taxonomy" id="1123245"/>
    <lineage>
        <taxon>Bacteria</taxon>
        <taxon>Bacillati</taxon>
        <taxon>Bacillota</taxon>
        <taxon>Tissierellia</taxon>
        <taxon>Sedimentibacter</taxon>
    </lineage>
</organism>
<dbReference type="PANTHER" id="PTHR11014">
    <property type="entry name" value="PEPTIDASE M20 FAMILY MEMBER"/>
    <property type="match status" value="1"/>
</dbReference>
<gene>
    <name evidence="4" type="ORF">HZF24_18125</name>
</gene>
<dbReference type="PANTHER" id="PTHR11014:SF63">
    <property type="entry name" value="METALLOPEPTIDASE, PUTATIVE (AFU_ORTHOLOGUE AFUA_6G09600)-RELATED"/>
    <property type="match status" value="1"/>
</dbReference>
<dbReference type="Gene3D" id="3.30.70.360">
    <property type="match status" value="1"/>
</dbReference>
<dbReference type="FunFam" id="3.30.70.360:FF:000001">
    <property type="entry name" value="N-acetyldiaminopimelate deacetylase"/>
    <property type="match status" value="1"/>
</dbReference>
<sequence>MYIINNTELVNIRRELHQNPELGGNEYKTMERICRYLDSWNIEYEKGVAETGVVAIIRGKNKRIDSKCIAVRADIDALPIKEEADFEYKSLNDGIMHACGHDAHTAIALVTAKIIKSLEDKINGDVKFFFQPAEETTGGAERMIEHGCLKNPDVEFVFGLHVSTTLETGTIGIKYGKMMAASDEISINVRGKSCHGAQPHNGTDPIVAASGIVLALQSIVSRNVSPLNSAVVTIGRIHGGTQTNIIPDNVYLDGTMRTLDPETREFMKKRISEVVENVSEAYGTEGMVSFRESYGPLINNDQAVDLLRETAVNVLGNDNVKTLEYPDMGTEDFSYFCLYTKSCFFNLGCRSTGAEEVYPLHSSKFVLDEECLQIGVKVQVENILNILR</sequence>
<keyword evidence="2" id="KW-0464">Manganese</keyword>
<keyword evidence="1" id="KW-0378">Hydrolase</keyword>
<dbReference type="EMBL" id="JACBNQ010000040">
    <property type="protein sequence ID" value="NYB76069.1"/>
    <property type="molecule type" value="Genomic_DNA"/>
</dbReference>
<dbReference type="InterPro" id="IPR011650">
    <property type="entry name" value="Peptidase_M20_dimer"/>
</dbReference>
<dbReference type="NCBIfam" id="TIGR01891">
    <property type="entry name" value="amidohydrolases"/>
    <property type="match status" value="1"/>
</dbReference>
<feature type="binding site" evidence="2">
    <location>
        <position position="361"/>
    </location>
    <ligand>
        <name>Mn(2+)</name>
        <dbReference type="ChEBI" id="CHEBI:29035"/>
        <label>2</label>
    </ligand>
</feature>
<dbReference type="Pfam" id="PF07687">
    <property type="entry name" value="M20_dimer"/>
    <property type="match status" value="1"/>
</dbReference>
<reference evidence="4" key="1">
    <citation type="submission" date="2020-07" db="EMBL/GenBank/DDBJ databases">
        <title>Genomic analysis of a strain of Sedimentibacter Hydroxybenzoicus DSM7310.</title>
        <authorList>
            <person name="Ma S."/>
        </authorList>
    </citation>
    <scope>NUCLEOTIDE SEQUENCE</scope>
    <source>
        <strain evidence="4">DSM 7310</strain>
    </source>
</reference>
<dbReference type="AlphaFoldDB" id="A0A974BMP3"/>
<dbReference type="PIRSF" id="PIRSF005962">
    <property type="entry name" value="Pept_M20D_amidohydro"/>
    <property type="match status" value="1"/>
</dbReference>
<dbReference type="InterPro" id="IPR036264">
    <property type="entry name" value="Bact_exopeptidase_dim_dom"/>
</dbReference>
<evidence type="ECO:0000259" key="3">
    <source>
        <dbReference type="Pfam" id="PF07687"/>
    </source>
</evidence>